<accession>A0A9X1IAK4</accession>
<dbReference type="AlphaFoldDB" id="A0A9X1IAK4"/>
<comment type="caution">
    <text evidence="4">The sequence shown here is derived from an EMBL/GenBank/DDBJ whole genome shotgun (WGS) entry which is preliminary data.</text>
</comment>
<dbReference type="SMART" id="SM00487">
    <property type="entry name" value="DEXDc"/>
    <property type="match status" value="1"/>
</dbReference>
<dbReference type="SUPFAM" id="SSF52540">
    <property type="entry name" value="P-loop containing nucleoside triphosphate hydrolases"/>
    <property type="match status" value="1"/>
</dbReference>
<dbReference type="PROSITE" id="PS51192">
    <property type="entry name" value="HELICASE_ATP_BIND_1"/>
    <property type="match status" value="1"/>
</dbReference>
<dbReference type="GO" id="GO:0016787">
    <property type="term" value="F:hydrolase activity"/>
    <property type="evidence" value="ECO:0007669"/>
    <property type="project" value="UniProtKB-KW"/>
</dbReference>
<dbReference type="EMBL" id="JAJAQI010000006">
    <property type="protein sequence ID" value="MCB4821250.1"/>
    <property type="molecule type" value="Genomic_DNA"/>
</dbReference>
<dbReference type="SMART" id="SM00490">
    <property type="entry name" value="HELICc"/>
    <property type="match status" value="1"/>
</dbReference>
<protein>
    <submittedName>
        <fullName evidence="4">Uncharacterized protein</fullName>
    </submittedName>
</protein>
<gene>
    <name evidence="4" type="ORF">LHA35_05840</name>
</gene>
<dbReference type="InterPro" id="IPR001650">
    <property type="entry name" value="Helicase_C-like"/>
</dbReference>
<sequence>MDAMNRFWLQVHAQARAIDGRQALLSSLGVAAFAYPHQVDTVRRVLTGTHCRWLIADEVGLGKTVQTLMVLRGLASRRPGGLRVALVVPDDLTLQWEKELLARANVVAIEPSGDGVPPPKLGGLFLNLFRSTRLSLGEVRLEADEYDVLVVDEFPRHPQQVRAVAAAAGRVIPHVLLLSATPALHQEDMRREILGILEPDLSRRAELLNVDVLNLLAEREDVARQMLQSGTLPSFLRAQPIADVRHKLGEVHGLFRRVIRTRRRDVAVGLPRRVYQPICVEGTDGDFGRVETVRRYLDALEDTGVNVRGQRLLQIACRSPQALLRRASTLPRGSSELAKRVADMEVEARNPGDARLDELVDHLTIKFREHPESRVLVVAEDNPTVDYLRDALEPLVGVHVATKRNIGSSSTTELESQIVDLAEEMDPFEAGEARVLVAAEASVVGLNLQLADEIIFYSLPWSPLLADQWIGRIDRLGIRRGAGIQNVWITPIVVSGSIGDKVVQVFKAAGVFEGGQVYDDESWKGVVAAIEAAAYGFGGEWAALVHAAGEAAARAEGWLSLTQFPPFPSAARMAECYDGLRGQRYALPLLSEGGNGFRSWFHEREAAAEYLLRLSQAVHWLDLRKYRDEKSRQRFRTLWYARRPEGEDITVPELDDRGPWHMQALLLKRGEIRSPVVSHITVRDQRERVLHFFDHGDALHDSLVERLTNLPALSSEIEYSVAFPSGHPAEAWKGNRVAIAVGALLPPTFPPLPEGELDSITGGSLSRTEAQALDMVKRRTFEDYLADTRWLEEQHPPRFIALGAVQVGAEFEAVDATPFVCPLWGDGMARCIKTVRLDESGRSFVGSARQFLQKGIMDRLLRSSEELKRRLADTLAVRLYQIEQGALVHDQTAAALVESEARRDQRFDFNRARSRSANLAREAATIANRSRVTRLEAYSKAPRCRASAKVYVLRIS</sequence>
<dbReference type="Proteomes" id="UP001139311">
    <property type="component" value="Unassembled WGS sequence"/>
</dbReference>
<dbReference type="Gene3D" id="3.40.50.300">
    <property type="entry name" value="P-loop containing nucleotide triphosphate hydrolases"/>
    <property type="match status" value="1"/>
</dbReference>
<reference evidence="4" key="1">
    <citation type="submission" date="2021-10" db="EMBL/GenBank/DDBJ databases">
        <title>Roseicella aerolatum sp. nov., isolated from aerosols of e-waste dismantling site.</title>
        <authorList>
            <person name="Qin T."/>
        </authorList>
    </citation>
    <scope>NUCLEOTIDE SEQUENCE</scope>
    <source>
        <strain evidence="4">GB24</strain>
    </source>
</reference>
<dbReference type="InterPro" id="IPR027417">
    <property type="entry name" value="P-loop_NTPase"/>
</dbReference>
<organism evidence="4 5">
    <name type="scientific">Roseicella aerolata</name>
    <dbReference type="NCBI Taxonomy" id="2883479"/>
    <lineage>
        <taxon>Bacteria</taxon>
        <taxon>Pseudomonadati</taxon>
        <taxon>Pseudomonadota</taxon>
        <taxon>Alphaproteobacteria</taxon>
        <taxon>Acetobacterales</taxon>
        <taxon>Roseomonadaceae</taxon>
        <taxon>Roseicella</taxon>
    </lineage>
</organism>
<evidence type="ECO:0000259" key="3">
    <source>
        <dbReference type="PROSITE" id="PS51194"/>
    </source>
</evidence>
<keyword evidence="1" id="KW-0378">Hydrolase</keyword>
<keyword evidence="5" id="KW-1185">Reference proteome</keyword>
<name>A0A9X1IAK4_9PROT</name>
<evidence type="ECO:0000313" key="4">
    <source>
        <dbReference type="EMBL" id="MCB4821250.1"/>
    </source>
</evidence>
<dbReference type="InterPro" id="IPR014001">
    <property type="entry name" value="Helicase_ATP-bd"/>
</dbReference>
<dbReference type="Pfam" id="PF00271">
    <property type="entry name" value="Helicase_C"/>
    <property type="match status" value="1"/>
</dbReference>
<feature type="domain" description="Helicase ATP-binding" evidence="2">
    <location>
        <begin position="44"/>
        <end position="200"/>
    </location>
</feature>
<evidence type="ECO:0000259" key="2">
    <source>
        <dbReference type="PROSITE" id="PS51192"/>
    </source>
</evidence>
<dbReference type="PANTHER" id="PTHR45766">
    <property type="entry name" value="DNA ANNEALING HELICASE AND ENDONUCLEASE ZRANB3 FAMILY MEMBER"/>
    <property type="match status" value="1"/>
</dbReference>
<evidence type="ECO:0000313" key="5">
    <source>
        <dbReference type="Proteomes" id="UP001139311"/>
    </source>
</evidence>
<dbReference type="PROSITE" id="PS51194">
    <property type="entry name" value="HELICASE_CTER"/>
    <property type="match status" value="1"/>
</dbReference>
<dbReference type="PANTHER" id="PTHR45766:SF6">
    <property type="entry name" value="SWI_SNF-RELATED MATRIX-ASSOCIATED ACTIN-DEPENDENT REGULATOR OF CHROMATIN SUBFAMILY A-LIKE PROTEIN 1"/>
    <property type="match status" value="1"/>
</dbReference>
<dbReference type="RefSeq" id="WP_226605710.1">
    <property type="nucleotide sequence ID" value="NZ_JAJAQI010000006.1"/>
</dbReference>
<dbReference type="Gene3D" id="3.40.50.10810">
    <property type="entry name" value="Tandem AAA-ATPase domain"/>
    <property type="match status" value="1"/>
</dbReference>
<feature type="domain" description="Helicase C-terminal" evidence="3">
    <location>
        <begin position="359"/>
        <end position="534"/>
    </location>
</feature>
<dbReference type="InterPro" id="IPR038718">
    <property type="entry name" value="SNF2-like_sf"/>
</dbReference>
<proteinExistence type="predicted"/>
<evidence type="ECO:0000256" key="1">
    <source>
        <dbReference type="ARBA" id="ARBA00022801"/>
    </source>
</evidence>